<dbReference type="Proteomes" id="UP001242045">
    <property type="component" value="Unassembled WGS sequence"/>
</dbReference>
<comment type="caution">
    <text evidence="1">The sequence shown here is derived from an EMBL/GenBank/DDBJ whole genome shotgun (WGS) entry which is preliminary data.</text>
</comment>
<dbReference type="RefSeq" id="WP_307686076.1">
    <property type="nucleotide sequence ID" value="NZ_JAUSRD010000012.1"/>
</dbReference>
<dbReference type="InterPro" id="IPR056928">
    <property type="entry name" value="Gp77-like"/>
</dbReference>
<name>A0AAW8D298_9BURK</name>
<sequence>MATPKPTTYVVDSKGDYVIDRDTDAQLDYSFDWAAWLSLNPGDAIASVEFIVDPSLTVVNQSNDATTATVWLTGGTKPIEGPNKLRVTCRITTTNTPPRIDDRSIFLRIVER</sequence>
<gene>
    <name evidence="1" type="ORF">J2W31_004490</name>
</gene>
<evidence type="ECO:0000313" key="1">
    <source>
        <dbReference type="EMBL" id="MDP9895365.1"/>
    </source>
</evidence>
<reference evidence="1" key="1">
    <citation type="submission" date="2023-07" db="EMBL/GenBank/DDBJ databases">
        <title>Sorghum-associated microbial communities from plants grown in Nebraska, USA.</title>
        <authorList>
            <person name="Schachtman D."/>
        </authorList>
    </citation>
    <scope>NUCLEOTIDE SEQUENCE</scope>
    <source>
        <strain evidence="1">DS3754</strain>
    </source>
</reference>
<dbReference type="AlphaFoldDB" id="A0AAW8D298"/>
<proteinExistence type="predicted"/>
<protein>
    <submittedName>
        <fullName evidence="1">Uncharacterized protein</fullName>
    </submittedName>
</protein>
<dbReference type="Pfam" id="PF23148">
    <property type="entry name" value="Gp77"/>
    <property type="match status" value="1"/>
</dbReference>
<evidence type="ECO:0000313" key="2">
    <source>
        <dbReference type="Proteomes" id="UP001242045"/>
    </source>
</evidence>
<dbReference type="EMBL" id="JAUSRD010000012">
    <property type="protein sequence ID" value="MDP9895365.1"/>
    <property type="molecule type" value="Genomic_DNA"/>
</dbReference>
<organism evidence="1 2">
    <name type="scientific">Variovorax boronicumulans</name>
    <dbReference type="NCBI Taxonomy" id="436515"/>
    <lineage>
        <taxon>Bacteria</taxon>
        <taxon>Pseudomonadati</taxon>
        <taxon>Pseudomonadota</taxon>
        <taxon>Betaproteobacteria</taxon>
        <taxon>Burkholderiales</taxon>
        <taxon>Comamonadaceae</taxon>
        <taxon>Variovorax</taxon>
    </lineage>
</organism>
<accession>A0AAW8D298</accession>